<protein>
    <submittedName>
        <fullName evidence="1">Uncharacterized protein</fullName>
    </submittedName>
</protein>
<accession>A0A8J7IL12</accession>
<keyword evidence="2" id="KW-1185">Reference proteome</keyword>
<gene>
    <name evidence="1" type="ORF">H1D41_16365</name>
</gene>
<dbReference type="Proteomes" id="UP000640583">
    <property type="component" value="Unassembled WGS sequence"/>
</dbReference>
<dbReference type="AlphaFoldDB" id="A0A8J7IL12"/>
<dbReference type="EMBL" id="JADCKQ010000016">
    <property type="protein sequence ID" value="MBI1495218.1"/>
    <property type="molecule type" value="Genomic_DNA"/>
</dbReference>
<evidence type="ECO:0000313" key="2">
    <source>
        <dbReference type="Proteomes" id="UP000640583"/>
    </source>
</evidence>
<evidence type="ECO:0000313" key="1">
    <source>
        <dbReference type="EMBL" id="MBI1495218.1"/>
    </source>
</evidence>
<organism evidence="1 2">
    <name type="scientific">Halocynthiibacter styelae</name>
    <dbReference type="NCBI Taxonomy" id="2761955"/>
    <lineage>
        <taxon>Bacteria</taxon>
        <taxon>Pseudomonadati</taxon>
        <taxon>Pseudomonadota</taxon>
        <taxon>Alphaproteobacteria</taxon>
        <taxon>Rhodobacterales</taxon>
        <taxon>Paracoccaceae</taxon>
        <taxon>Halocynthiibacter</taxon>
    </lineage>
</organism>
<proteinExistence type="predicted"/>
<reference evidence="1" key="1">
    <citation type="submission" date="2020-10" db="EMBL/GenBank/DDBJ databases">
        <title>Paenihalocynthiibacter styelae gen. nov., sp. nov., isolated from stalked sea squirt Styela clava.</title>
        <authorList>
            <person name="Kim Y.-O."/>
            <person name="Yoon J.-H."/>
        </authorList>
    </citation>
    <scope>NUCLEOTIDE SEQUENCE</scope>
    <source>
        <strain evidence="1">MYP1-1</strain>
    </source>
</reference>
<sequence length="119" mass="13252">MAHRKGTILIPSGSADHLFIVCNDTCSMGANLVVNISSFYDGCDDTCLLDRGDHPFVQHCSYVFYARAEICKASNLQSGISQGKLRPQADMSEDVFFRVLEGFHTSPDTAMRILKYLNR</sequence>
<comment type="caution">
    <text evidence="1">The sequence shown here is derived from an EMBL/GenBank/DDBJ whole genome shotgun (WGS) entry which is preliminary data.</text>
</comment>
<name>A0A8J7IL12_9RHOB</name>